<feature type="compositionally biased region" description="Basic and acidic residues" evidence="1">
    <location>
        <begin position="44"/>
        <end position="53"/>
    </location>
</feature>
<proteinExistence type="predicted"/>
<keyword evidence="3" id="KW-1185">Reference proteome</keyword>
<dbReference type="EMBL" id="CP021455">
    <property type="protein sequence ID" value="ARU03425.1"/>
    <property type="molecule type" value="Genomic_DNA"/>
</dbReference>
<accession>A0A1Y0EII2</accession>
<evidence type="ECO:0000313" key="3">
    <source>
        <dbReference type="Proteomes" id="UP000196138"/>
    </source>
</evidence>
<reference evidence="2 3" key="1">
    <citation type="submission" date="2017-05" db="EMBL/GenBank/DDBJ databases">
        <authorList>
            <person name="Song R."/>
            <person name="Chenine A.L."/>
            <person name="Ruprecht R.M."/>
        </authorList>
    </citation>
    <scope>NUCLEOTIDE SEQUENCE [LARGE SCALE GENOMIC DNA]</scope>
    <source>
        <strain evidence="2 3">DSM 26136</strain>
    </source>
</reference>
<dbReference type="KEGG" id="cser:CCO03_00880"/>
<feature type="region of interest" description="Disordered" evidence="1">
    <location>
        <begin position="34"/>
        <end position="64"/>
    </location>
</feature>
<dbReference type="AlphaFoldDB" id="A0A1Y0EII2"/>
<organism evidence="2 3">
    <name type="scientific">Comamonas serinivorans</name>
    <dbReference type="NCBI Taxonomy" id="1082851"/>
    <lineage>
        <taxon>Bacteria</taxon>
        <taxon>Pseudomonadati</taxon>
        <taxon>Pseudomonadota</taxon>
        <taxon>Betaproteobacteria</taxon>
        <taxon>Burkholderiales</taxon>
        <taxon>Comamonadaceae</taxon>
        <taxon>Comamonas</taxon>
    </lineage>
</organism>
<sequence length="64" mass="7227">MRPTARFLSGCLGSLAWLSTQAICPALTRSAMNRSAGRRHARKVRDMHLDNGAHLHRHRRVARP</sequence>
<evidence type="ECO:0000256" key="1">
    <source>
        <dbReference type="SAM" id="MobiDB-lite"/>
    </source>
</evidence>
<gene>
    <name evidence="2" type="ORF">CCO03_00880</name>
</gene>
<protein>
    <submittedName>
        <fullName evidence="2">Uncharacterized protein</fullName>
    </submittedName>
</protein>
<dbReference type="Proteomes" id="UP000196138">
    <property type="component" value="Chromosome"/>
</dbReference>
<name>A0A1Y0EII2_9BURK</name>
<evidence type="ECO:0000313" key="2">
    <source>
        <dbReference type="EMBL" id="ARU03425.1"/>
    </source>
</evidence>
<feature type="compositionally biased region" description="Basic residues" evidence="1">
    <location>
        <begin position="54"/>
        <end position="64"/>
    </location>
</feature>